<keyword evidence="1" id="KW-0456">Lyase</keyword>
<gene>
    <name evidence="3" type="ORF">ACMU_09205</name>
</gene>
<dbReference type="SUPFAM" id="SSF51556">
    <property type="entry name" value="Metallo-dependent hydrolases"/>
    <property type="match status" value="1"/>
</dbReference>
<evidence type="ECO:0000259" key="2">
    <source>
        <dbReference type="Pfam" id="PF04909"/>
    </source>
</evidence>
<protein>
    <recommendedName>
        <fullName evidence="2">Amidohydrolase-related domain-containing protein</fullName>
    </recommendedName>
</protein>
<accession>A0A037ZIM1</accession>
<dbReference type="PANTHER" id="PTHR21240:SF28">
    <property type="entry name" value="ISO-OROTATE DECARBOXYLASE (EUROFUNG)"/>
    <property type="match status" value="1"/>
</dbReference>
<dbReference type="GO" id="GO:0019748">
    <property type="term" value="P:secondary metabolic process"/>
    <property type="evidence" value="ECO:0007669"/>
    <property type="project" value="TreeGrafter"/>
</dbReference>
<dbReference type="Pfam" id="PF04909">
    <property type="entry name" value="Amidohydro_2"/>
    <property type="match status" value="1"/>
</dbReference>
<dbReference type="GO" id="GO:0016787">
    <property type="term" value="F:hydrolase activity"/>
    <property type="evidence" value="ECO:0007669"/>
    <property type="project" value="InterPro"/>
</dbReference>
<dbReference type="OrthoDB" id="1407586at2"/>
<organism evidence="3 4">
    <name type="scientific">Actibacterium mucosum KCTC 23349</name>
    <dbReference type="NCBI Taxonomy" id="1454373"/>
    <lineage>
        <taxon>Bacteria</taxon>
        <taxon>Pseudomonadati</taxon>
        <taxon>Pseudomonadota</taxon>
        <taxon>Alphaproteobacteria</taxon>
        <taxon>Rhodobacterales</taxon>
        <taxon>Roseobacteraceae</taxon>
        <taxon>Actibacterium</taxon>
    </lineage>
</organism>
<dbReference type="InterPro" id="IPR032465">
    <property type="entry name" value="ACMSD"/>
</dbReference>
<reference evidence="3 4" key="1">
    <citation type="submission" date="2014-03" db="EMBL/GenBank/DDBJ databases">
        <title>Draft Genome Sequence of Actibacterium mucosum KCTC 23349, a Marine Alphaproteobacterium with Complex Ionic Requirements Isolated from Mediterranean Seawater at Malvarrosa Beach, Valencia, Spain.</title>
        <authorList>
            <person name="Arahal D.R."/>
            <person name="Shao Z."/>
            <person name="Lai Q."/>
            <person name="Pujalte M.J."/>
        </authorList>
    </citation>
    <scope>NUCLEOTIDE SEQUENCE [LARGE SCALE GENOMIC DNA]</scope>
    <source>
        <strain evidence="3 4">KCTC 23349</strain>
    </source>
</reference>
<dbReference type="RefSeq" id="WP_035258007.1">
    <property type="nucleotide sequence ID" value="NZ_JFKE01000003.1"/>
</dbReference>
<evidence type="ECO:0000313" key="3">
    <source>
        <dbReference type="EMBL" id="KAJ55933.1"/>
    </source>
</evidence>
<dbReference type="Proteomes" id="UP000026249">
    <property type="component" value="Unassembled WGS sequence"/>
</dbReference>
<name>A0A037ZIM1_9RHOB</name>
<dbReference type="EMBL" id="JFKE01000003">
    <property type="protein sequence ID" value="KAJ55933.1"/>
    <property type="molecule type" value="Genomic_DNA"/>
</dbReference>
<dbReference type="GO" id="GO:0016831">
    <property type="term" value="F:carboxy-lyase activity"/>
    <property type="evidence" value="ECO:0007669"/>
    <property type="project" value="InterPro"/>
</dbReference>
<evidence type="ECO:0000313" key="4">
    <source>
        <dbReference type="Proteomes" id="UP000026249"/>
    </source>
</evidence>
<dbReference type="Gene3D" id="3.20.20.140">
    <property type="entry name" value="Metal-dependent hydrolases"/>
    <property type="match status" value="1"/>
</dbReference>
<comment type="caution">
    <text evidence="3">The sequence shown here is derived from an EMBL/GenBank/DDBJ whole genome shotgun (WGS) entry which is preliminary data.</text>
</comment>
<evidence type="ECO:0000256" key="1">
    <source>
        <dbReference type="ARBA" id="ARBA00023239"/>
    </source>
</evidence>
<dbReference type="AlphaFoldDB" id="A0A037ZIM1"/>
<dbReference type="STRING" id="1454373.ACMU_09205"/>
<dbReference type="InterPro" id="IPR032466">
    <property type="entry name" value="Metal_Hydrolase"/>
</dbReference>
<dbReference type="GO" id="GO:0005737">
    <property type="term" value="C:cytoplasm"/>
    <property type="evidence" value="ECO:0007669"/>
    <property type="project" value="TreeGrafter"/>
</dbReference>
<sequence length="350" mass="40341">MKIINCHIHTFTTAHVPLYFPFQAVAAFRKMPGLVKLLRWVTSILPWENLHDWMLRMENFHDTSRRRCQEDILREVLCHYPGDTKFVVLPMDMAEIGFGPVEEDIDEQHDELAEICRKDQFKDRVIPFASVFPPRANAASEFRRCVENHGFKGLKLYPKLGFAPDHPVLMNEIYPLCVEHNIPVVSHCSRGGVYGKGWNGARGDAVTDPHAFLPVLKAFPDLRVCLAHFGGDAEWADYMNKGFDPLNPAARRENWVAAIADLIRSGDYPNLYTDISYTIFKFNEYMPLLALFLEDPKLKERVLFGSDFYMTRQEHLSEKAVSIRLREHLGEDCFCQIAEKNPRVWLGEEA</sequence>
<feature type="domain" description="Amidohydrolase-related" evidence="2">
    <location>
        <begin position="101"/>
        <end position="344"/>
    </location>
</feature>
<keyword evidence="4" id="KW-1185">Reference proteome</keyword>
<proteinExistence type="predicted"/>
<dbReference type="PANTHER" id="PTHR21240">
    <property type="entry name" value="2-AMINO-3-CARBOXYLMUCONATE-6-SEMIALDEHYDE DECARBOXYLASE"/>
    <property type="match status" value="1"/>
</dbReference>
<dbReference type="InterPro" id="IPR006680">
    <property type="entry name" value="Amidohydro-rel"/>
</dbReference>